<reference evidence="1 2" key="1">
    <citation type="journal article" date="2019" name="Sci. Rep.">
        <title>Orb-weaving spider Araneus ventricosus genome elucidates the spidroin gene catalogue.</title>
        <authorList>
            <person name="Kono N."/>
            <person name="Nakamura H."/>
            <person name="Ohtoshi R."/>
            <person name="Moran D.A.P."/>
            <person name="Shinohara A."/>
            <person name="Yoshida Y."/>
            <person name="Fujiwara M."/>
            <person name="Mori M."/>
            <person name="Tomita M."/>
            <person name="Arakawa K."/>
        </authorList>
    </citation>
    <scope>NUCLEOTIDE SEQUENCE [LARGE SCALE GENOMIC DNA]</scope>
</reference>
<proteinExistence type="predicted"/>
<name>A0A4Y2RS12_ARAVE</name>
<dbReference type="EMBL" id="BGPR01018240">
    <property type="protein sequence ID" value="GBN78597.1"/>
    <property type="molecule type" value="Genomic_DNA"/>
</dbReference>
<protein>
    <submittedName>
        <fullName evidence="1">Uncharacterized protein</fullName>
    </submittedName>
</protein>
<keyword evidence="2" id="KW-1185">Reference proteome</keyword>
<sequence length="98" mass="11182">MKTGIFNFSSQRRKFMYVSMTPNFGLIPKVSLYNRNWRLSITQHCKNLVQLDGKKCKITNGPESAVFRPSSSTIKSEPSRQCLRMPLSPVETTLSRLA</sequence>
<dbReference type="AlphaFoldDB" id="A0A4Y2RS12"/>
<gene>
    <name evidence="1" type="ORF">AVEN_197345_1</name>
</gene>
<accession>A0A4Y2RS12</accession>
<evidence type="ECO:0000313" key="1">
    <source>
        <dbReference type="EMBL" id="GBN78597.1"/>
    </source>
</evidence>
<comment type="caution">
    <text evidence="1">The sequence shown here is derived from an EMBL/GenBank/DDBJ whole genome shotgun (WGS) entry which is preliminary data.</text>
</comment>
<organism evidence="1 2">
    <name type="scientific">Araneus ventricosus</name>
    <name type="common">Orbweaver spider</name>
    <name type="synonym">Epeira ventricosa</name>
    <dbReference type="NCBI Taxonomy" id="182803"/>
    <lineage>
        <taxon>Eukaryota</taxon>
        <taxon>Metazoa</taxon>
        <taxon>Ecdysozoa</taxon>
        <taxon>Arthropoda</taxon>
        <taxon>Chelicerata</taxon>
        <taxon>Arachnida</taxon>
        <taxon>Araneae</taxon>
        <taxon>Araneomorphae</taxon>
        <taxon>Entelegynae</taxon>
        <taxon>Araneoidea</taxon>
        <taxon>Araneidae</taxon>
        <taxon>Araneus</taxon>
    </lineage>
</organism>
<dbReference type="Proteomes" id="UP000499080">
    <property type="component" value="Unassembled WGS sequence"/>
</dbReference>
<evidence type="ECO:0000313" key="2">
    <source>
        <dbReference type="Proteomes" id="UP000499080"/>
    </source>
</evidence>